<dbReference type="Pfam" id="PF09139">
    <property type="entry name" value="Tam41_Mmp37"/>
    <property type="match status" value="1"/>
</dbReference>
<evidence type="ECO:0000256" key="13">
    <source>
        <dbReference type="ARBA" id="ARBA00023098"/>
    </source>
</evidence>
<keyword evidence="9 20" id="KW-0808">Transferase</keyword>
<dbReference type="EMBL" id="HBUF01023586">
    <property type="protein sequence ID" value="CAG6612035.1"/>
    <property type="molecule type" value="Transcribed_RNA"/>
</dbReference>
<evidence type="ECO:0000256" key="4">
    <source>
        <dbReference type="ARBA" id="ARBA00005189"/>
    </source>
</evidence>
<dbReference type="EC" id="2.7.7.41" evidence="6 20"/>
<comment type="catalytic activity">
    <reaction evidence="20">
        <text>a 1,2-diacyl-sn-glycero-3-phosphate + CTP + H(+) = a CDP-1,2-diacyl-sn-glycerol + diphosphate</text>
        <dbReference type="Rhea" id="RHEA:16229"/>
        <dbReference type="ChEBI" id="CHEBI:15378"/>
        <dbReference type="ChEBI" id="CHEBI:33019"/>
        <dbReference type="ChEBI" id="CHEBI:37563"/>
        <dbReference type="ChEBI" id="CHEBI:58332"/>
        <dbReference type="ChEBI" id="CHEBI:58608"/>
        <dbReference type="EC" id="2.7.7.41"/>
    </reaction>
</comment>
<comment type="pathway">
    <text evidence="4">Lipid metabolism.</text>
</comment>
<dbReference type="AlphaFoldDB" id="A0A8D8LK00"/>
<comment type="function">
    <text evidence="20">Catalyzes the conversion of phosphatidic acid (PA) to CDP-diacylglycerol (CDP-DAG), an essential intermediate in the synthesis of phosphatidylglycerol, cardiolipin and phosphatidylinositol.</text>
</comment>
<dbReference type="PANTHER" id="PTHR13619:SF0">
    <property type="entry name" value="PHOSPHATIDATE CYTIDYLYLTRANSFERASE, MITOCHONDRIAL"/>
    <property type="match status" value="1"/>
</dbReference>
<evidence type="ECO:0000256" key="18">
    <source>
        <dbReference type="ARBA" id="ARBA00029893"/>
    </source>
</evidence>
<keyword evidence="16 20" id="KW-0594">Phospholipid biosynthesis</keyword>
<organism evidence="21">
    <name type="scientific">Cacopsylla melanoneura</name>
    <dbReference type="NCBI Taxonomy" id="428564"/>
    <lineage>
        <taxon>Eukaryota</taxon>
        <taxon>Metazoa</taxon>
        <taxon>Ecdysozoa</taxon>
        <taxon>Arthropoda</taxon>
        <taxon>Hexapoda</taxon>
        <taxon>Insecta</taxon>
        <taxon>Pterygota</taxon>
        <taxon>Neoptera</taxon>
        <taxon>Paraneoptera</taxon>
        <taxon>Hemiptera</taxon>
        <taxon>Sternorrhyncha</taxon>
        <taxon>Psylloidea</taxon>
        <taxon>Psyllidae</taxon>
        <taxon>Psyllinae</taxon>
        <taxon>Cacopsylla</taxon>
    </lineage>
</organism>
<accession>A0A8D8LK00</accession>
<dbReference type="GO" id="GO:0005743">
    <property type="term" value="C:mitochondrial inner membrane"/>
    <property type="evidence" value="ECO:0007669"/>
    <property type="project" value="UniProtKB-SubCell"/>
</dbReference>
<proteinExistence type="inferred from homology"/>
<evidence type="ECO:0000256" key="2">
    <source>
        <dbReference type="ARBA" id="ARBA00004443"/>
    </source>
</evidence>
<dbReference type="GO" id="GO:0032049">
    <property type="term" value="P:cardiolipin biosynthetic process"/>
    <property type="evidence" value="ECO:0007669"/>
    <property type="project" value="UniProtKB-UniRule"/>
</dbReference>
<keyword evidence="8 20" id="KW-0444">Lipid biosynthesis</keyword>
<reference evidence="21" key="1">
    <citation type="submission" date="2021-05" db="EMBL/GenBank/DDBJ databases">
        <authorList>
            <person name="Alioto T."/>
            <person name="Alioto T."/>
            <person name="Gomez Garrido J."/>
        </authorList>
    </citation>
    <scope>NUCLEOTIDE SEQUENCE</scope>
</reference>
<evidence type="ECO:0000256" key="9">
    <source>
        <dbReference type="ARBA" id="ARBA00022679"/>
    </source>
</evidence>
<evidence type="ECO:0000256" key="5">
    <source>
        <dbReference type="ARBA" id="ARBA00005458"/>
    </source>
</evidence>
<evidence type="ECO:0000313" key="21">
    <source>
        <dbReference type="EMBL" id="CAG6612035.1"/>
    </source>
</evidence>
<evidence type="ECO:0000256" key="1">
    <source>
        <dbReference type="ARBA" id="ARBA00001946"/>
    </source>
</evidence>
<evidence type="ECO:0000256" key="17">
    <source>
        <dbReference type="ARBA" id="ARBA00023264"/>
    </source>
</evidence>
<keyword evidence="14 20" id="KW-0496">Mitochondrion</keyword>
<evidence type="ECO:0000256" key="14">
    <source>
        <dbReference type="ARBA" id="ARBA00023128"/>
    </source>
</evidence>
<evidence type="ECO:0000256" key="16">
    <source>
        <dbReference type="ARBA" id="ARBA00023209"/>
    </source>
</evidence>
<evidence type="ECO:0000256" key="15">
    <source>
        <dbReference type="ARBA" id="ARBA00023136"/>
    </source>
</evidence>
<comment type="similarity">
    <text evidence="5 20">Belongs to the TAM41 family.</text>
</comment>
<dbReference type="InterPro" id="IPR015222">
    <property type="entry name" value="Tam41"/>
</dbReference>
<keyword evidence="17 20" id="KW-1208">Phospholipid metabolism</keyword>
<comment type="cofactor">
    <cofactor evidence="1 20">
        <name>Mg(2+)</name>
        <dbReference type="ChEBI" id="CHEBI:18420"/>
    </cofactor>
</comment>
<evidence type="ECO:0000256" key="10">
    <source>
        <dbReference type="ARBA" id="ARBA00022695"/>
    </source>
</evidence>
<evidence type="ECO:0000256" key="20">
    <source>
        <dbReference type="PIRNR" id="PIRNR028840"/>
    </source>
</evidence>
<dbReference type="GO" id="GO:0004605">
    <property type="term" value="F:phosphatidate cytidylyltransferase activity"/>
    <property type="evidence" value="ECO:0007669"/>
    <property type="project" value="UniProtKB-UniRule"/>
</dbReference>
<comment type="pathway">
    <text evidence="3 20">Phospholipid metabolism; CDP-diacylglycerol biosynthesis; CDP-diacylglycerol from sn-glycerol 3-phosphate: step 3/3.</text>
</comment>
<evidence type="ECO:0000256" key="12">
    <source>
        <dbReference type="ARBA" id="ARBA00022842"/>
    </source>
</evidence>
<keyword evidence="10 20" id="KW-0548">Nucleotidyltransferase</keyword>
<keyword evidence="15 20" id="KW-0472">Membrane</keyword>
<evidence type="ECO:0000256" key="8">
    <source>
        <dbReference type="ARBA" id="ARBA00022516"/>
    </source>
</evidence>
<dbReference type="PANTHER" id="PTHR13619">
    <property type="entry name" value="PHOSPHATIDATE CYTIDYLYLTRANSFERASE, MITOCHONDRIAL"/>
    <property type="match status" value="1"/>
</dbReference>
<evidence type="ECO:0000256" key="3">
    <source>
        <dbReference type="ARBA" id="ARBA00005119"/>
    </source>
</evidence>
<dbReference type="UniPathway" id="UPA00557">
    <property type="reaction ID" value="UER00614"/>
</dbReference>
<comment type="subcellular location">
    <subcellularLocation>
        <location evidence="2 20">Mitochondrion inner membrane</location>
        <topology evidence="2 20">Peripheral membrane protein</topology>
        <orientation evidence="2 20">Matrix side</orientation>
    </subcellularLocation>
</comment>
<keyword evidence="13 20" id="KW-0443">Lipid metabolism</keyword>
<dbReference type="PIRSF" id="PIRSF028840">
    <property type="entry name" value="Mmp37"/>
    <property type="match status" value="1"/>
</dbReference>
<sequence length="343" mass="39331">MVSNLNNVSKTLSKHDFFQIILNQFPTEHIVHAFGYGSGVFEQARKSSPKKPMVDLIFVVNDSEKFHSENLIRNNQHYSFLKYFGSGILKKIQEDYGSQMYFNTLIPLDDLNINIKYGIINRKHFLSDLLDWKHLYVAGRLQKPVHTFHKLTNYELSSAIHFNLTSAVHAALLLLPEHFSEYELFTTITNLSYAGDFRMTFGEDKSKIDNIVQAQLEQFRKLYNPIINTLQSCCYLPQNCITNRNGCQDISPLARQHHLNLLPHEPQCRIAHYWNNLYRTSQDTEHVLGAVAQDPDVNLIVEHVLRQIVSSSSINQSIKGIATAGLVKSVVYSYNKVQKMVAS</sequence>
<protein>
    <recommendedName>
        <fullName evidence="7 20">Phosphatidate cytidylyltransferase, mitochondrial</fullName>
        <ecNumber evidence="6 20">2.7.7.41</ecNumber>
    </recommendedName>
    <alternativeName>
        <fullName evidence="18 20">CDP-diacylglycerol synthase</fullName>
    </alternativeName>
    <alternativeName>
        <fullName evidence="19 20">Mitochondrial translocator assembly and maintenance protein 41 homolog</fullName>
    </alternativeName>
</protein>
<name>A0A8D8LK00_9HEMI</name>
<keyword evidence="12 20" id="KW-0460">Magnesium</keyword>
<dbReference type="GO" id="GO:0016024">
    <property type="term" value="P:CDP-diacylglycerol biosynthetic process"/>
    <property type="evidence" value="ECO:0007669"/>
    <property type="project" value="UniProtKB-UniRule"/>
</dbReference>
<keyword evidence="11 20" id="KW-0999">Mitochondrion inner membrane</keyword>
<evidence type="ECO:0000256" key="6">
    <source>
        <dbReference type="ARBA" id="ARBA00012487"/>
    </source>
</evidence>
<evidence type="ECO:0000256" key="11">
    <source>
        <dbReference type="ARBA" id="ARBA00022792"/>
    </source>
</evidence>
<evidence type="ECO:0000256" key="19">
    <source>
        <dbReference type="ARBA" id="ARBA00031502"/>
    </source>
</evidence>
<evidence type="ECO:0000256" key="7">
    <source>
        <dbReference type="ARBA" id="ARBA00018337"/>
    </source>
</evidence>